<feature type="transmembrane region" description="Helical" evidence="11">
    <location>
        <begin position="55"/>
        <end position="76"/>
    </location>
</feature>
<dbReference type="SMART" id="SM00184">
    <property type="entry name" value="RING"/>
    <property type="match status" value="1"/>
</dbReference>
<evidence type="ECO:0000256" key="4">
    <source>
        <dbReference type="ARBA" id="ARBA00022723"/>
    </source>
</evidence>
<comment type="subcellular location">
    <subcellularLocation>
        <location evidence="1">Membrane</location>
        <topology evidence="1">Single-pass membrane protein</topology>
    </subcellularLocation>
</comment>
<keyword evidence="4" id="KW-0479">Metal-binding</keyword>
<evidence type="ECO:0000256" key="2">
    <source>
        <dbReference type="ARBA" id="ARBA00022679"/>
    </source>
</evidence>
<dbReference type="GO" id="GO:0016020">
    <property type="term" value="C:membrane"/>
    <property type="evidence" value="ECO:0007669"/>
    <property type="project" value="UniProtKB-SubCell"/>
</dbReference>
<evidence type="ECO:0000256" key="6">
    <source>
        <dbReference type="ARBA" id="ARBA00022989"/>
    </source>
</evidence>
<dbReference type="InterPro" id="IPR001841">
    <property type="entry name" value="Znf_RING"/>
</dbReference>
<keyword evidence="6 11" id="KW-1133">Transmembrane helix</keyword>
<name>A0A6V7P1Q0_ANACO</name>
<proteinExistence type="inferred from homology"/>
<dbReference type="PANTHER" id="PTHR46905">
    <property type="entry name" value="RING-H2 FINGER PROTEIN ATL78"/>
    <property type="match status" value="1"/>
</dbReference>
<evidence type="ECO:0000256" key="3">
    <source>
        <dbReference type="ARBA" id="ARBA00022692"/>
    </source>
</evidence>
<dbReference type="AlphaFoldDB" id="A0A6V7P1Q0"/>
<evidence type="ECO:0000256" key="10">
    <source>
        <dbReference type="SAM" id="MobiDB-lite"/>
    </source>
</evidence>
<evidence type="ECO:0000256" key="7">
    <source>
        <dbReference type="ARBA" id="ARBA00023136"/>
    </source>
</evidence>
<accession>A0A6V7P1Q0</accession>
<dbReference type="InterPro" id="IPR044602">
    <property type="entry name" value="ATL10/ATL72-79-like"/>
</dbReference>
<evidence type="ECO:0000256" key="8">
    <source>
        <dbReference type="ARBA" id="ARBA00024209"/>
    </source>
</evidence>
<reference evidence="13" key="1">
    <citation type="submission" date="2020-07" db="EMBL/GenBank/DDBJ databases">
        <authorList>
            <person name="Lin J."/>
        </authorList>
    </citation>
    <scope>NUCLEOTIDE SEQUENCE</scope>
</reference>
<dbReference type="GO" id="GO:0008270">
    <property type="term" value="F:zinc ion binding"/>
    <property type="evidence" value="ECO:0007669"/>
    <property type="project" value="UniProtKB-KW"/>
</dbReference>
<protein>
    <recommendedName>
        <fullName evidence="12">RING-type domain-containing protein</fullName>
    </recommendedName>
</protein>
<dbReference type="SUPFAM" id="SSF57850">
    <property type="entry name" value="RING/U-box"/>
    <property type="match status" value="1"/>
</dbReference>
<gene>
    <name evidence="13" type="ORF">CB5_LOCUS7869</name>
</gene>
<keyword evidence="5" id="KW-0862">Zinc</keyword>
<dbReference type="PROSITE" id="PS50089">
    <property type="entry name" value="ZF_RING_2"/>
    <property type="match status" value="1"/>
</dbReference>
<evidence type="ECO:0000259" key="12">
    <source>
        <dbReference type="PROSITE" id="PS50089"/>
    </source>
</evidence>
<feature type="domain" description="RING-type" evidence="12">
    <location>
        <begin position="141"/>
        <end position="183"/>
    </location>
</feature>
<dbReference type="Pfam" id="PF13639">
    <property type="entry name" value="zf-RING_2"/>
    <property type="match status" value="1"/>
</dbReference>
<keyword evidence="3 11" id="KW-0812">Transmembrane</keyword>
<dbReference type="FunFam" id="3.30.40.10:FF:000404">
    <property type="entry name" value="RING-H2 finger protein ATL72-like"/>
    <property type="match status" value="1"/>
</dbReference>
<dbReference type="GO" id="GO:0016567">
    <property type="term" value="P:protein ubiquitination"/>
    <property type="evidence" value="ECO:0007669"/>
    <property type="project" value="InterPro"/>
</dbReference>
<organism evidence="13">
    <name type="scientific">Ananas comosus var. bracteatus</name>
    <name type="common">red pineapple</name>
    <dbReference type="NCBI Taxonomy" id="296719"/>
    <lineage>
        <taxon>Eukaryota</taxon>
        <taxon>Viridiplantae</taxon>
        <taxon>Streptophyta</taxon>
        <taxon>Embryophyta</taxon>
        <taxon>Tracheophyta</taxon>
        <taxon>Spermatophyta</taxon>
        <taxon>Magnoliopsida</taxon>
        <taxon>Liliopsida</taxon>
        <taxon>Poales</taxon>
        <taxon>Bromeliaceae</taxon>
        <taxon>Bromelioideae</taxon>
        <taxon>Ananas</taxon>
    </lineage>
</organism>
<evidence type="ECO:0000256" key="5">
    <source>
        <dbReference type="ARBA" id="ARBA00022833"/>
    </source>
</evidence>
<dbReference type="InterPro" id="IPR013083">
    <property type="entry name" value="Znf_RING/FYVE/PHD"/>
</dbReference>
<dbReference type="Gene3D" id="3.30.40.10">
    <property type="entry name" value="Zinc/RING finger domain, C3HC4 (zinc finger)"/>
    <property type="match status" value="1"/>
</dbReference>
<keyword evidence="7 11" id="KW-0472">Membrane</keyword>
<keyword evidence="9" id="KW-0863">Zinc-finger</keyword>
<comment type="similarity">
    <text evidence="8">Belongs to the RING-type zinc finger family. ATL subfamily.</text>
</comment>
<evidence type="ECO:0000256" key="11">
    <source>
        <dbReference type="SAM" id="Phobius"/>
    </source>
</evidence>
<dbReference type="EMBL" id="LR862144">
    <property type="protein sequence ID" value="CAD1824658.1"/>
    <property type="molecule type" value="Genomic_DNA"/>
</dbReference>
<dbReference type="GO" id="GO:0016740">
    <property type="term" value="F:transferase activity"/>
    <property type="evidence" value="ECO:0007669"/>
    <property type="project" value="UniProtKB-KW"/>
</dbReference>
<keyword evidence="2" id="KW-0808">Transferase</keyword>
<evidence type="ECO:0000313" key="13">
    <source>
        <dbReference type="EMBL" id="CAD1824658.1"/>
    </source>
</evidence>
<dbReference type="CDD" id="cd16461">
    <property type="entry name" value="RING-H2_EL5-like"/>
    <property type="match status" value="1"/>
</dbReference>
<sequence length="283" mass="31314">MPSTLFQSPNVEIYSRRLLLQTKLTTQPSAVEKRVSDAGDASEFGKFGSKFDNNAVMILAVLLCALICVLGLNSIVRFTFRCSSCVLLGHEPEPDPEPEPEPEPNQAARRAQTGLKKKILEEMPVRVYSTGLKIQGAEPECAICLTEFEPGELVRVLPGCDHAFHVRCIDRWLLARSSCPTCRQCMTGAENERSDCDEMNRLGSEPILSVEYRYLSEILEPHYVPEWAALEFEKWVLSIGTALGTGTGAKRLEDNFIPANEGIRGVSGGFDLIEMGELPLHLS</sequence>
<dbReference type="PANTHER" id="PTHR46905:SF7">
    <property type="entry name" value="RING-H2 FINGER PROTEIN ATL78"/>
    <property type="match status" value="1"/>
</dbReference>
<feature type="region of interest" description="Disordered" evidence="10">
    <location>
        <begin position="91"/>
        <end position="111"/>
    </location>
</feature>
<evidence type="ECO:0000256" key="1">
    <source>
        <dbReference type="ARBA" id="ARBA00004167"/>
    </source>
</evidence>
<evidence type="ECO:0000256" key="9">
    <source>
        <dbReference type="PROSITE-ProRule" id="PRU00175"/>
    </source>
</evidence>